<keyword evidence="1 2" id="KW-0732">Signal</keyword>
<feature type="signal peptide" evidence="2">
    <location>
        <begin position="1"/>
        <end position="26"/>
    </location>
</feature>
<reference evidence="4 5" key="1">
    <citation type="submission" date="2018-03" db="EMBL/GenBank/DDBJ databases">
        <title>Brevisbacillus phylogenomics.</title>
        <authorList>
            <person name="Dunlap C."/>
        </authorList>
    </citation>
    <scope>NUCLEOTIDE SEQUENCE [LARGE SCALE GENOMIC DNA]</scope>
    <source>
        <strain evidence="4 5">NRRL NRS-1210</strain>
    </source>
</reference>
<gene>
    <name evidence="4" type="ORF">C7R93_13135</name>
</gene>
<evidence type="ECO:0000313" key="4">
    <source>
        <dbReference type="EMBL" id="PSJ95364.1"/>
    </source>
</evidence>
<dbReference type="InterPro" id="IPR014755">
    <property type="entry name" value="Cu-Rt/internalin_Ig-like"/>
</dbReference>
<organism evidence="4 5">
    <name type="scientific">Brevibacillus fortis</name>
    <dbReference type="NCBI Taxonomy" id="2126352"/>
    <lineage>
        <taxon>Bacteria</taxon>
        <taxon>Bacillati</taxon>
        <taxon>Bacillota</taxon>
        <taxon>Bacilli</taxon>
        <taxon>Bacillales</taxon>
        <taxon>Paenibacillaceae</taxon>
        <taxon>Brevibacillus</taxon>
    </lineage>
</organism>
<protein>
    <recommendedName>
        <fullName evidence="3">SbsA Ig-like domain-containing protein</fullName>
    </recommendedName>
</protein>
<name>A0A2P7V820_9BACL</name>
<dbReference type="RefSeq" id="WP_106839233.1">
    <property type="nucleotide sequence ID" value="NZ_JBCNIW010000053.1"/>
</dbReference>
<sequence>MKRLFQALLAVTLMFSLTLNSNNVSAKSEQEELGVPNQFLDDEQLEEIDAHFENGYQLDSTYISDNLNSYPKPGDVFVSVSNPIIAQSDVPTNIQPALTFSVPIAFDNDPSTIVSLYKVEGKSPVSGKLEIKNNTIYIRPDKTLESNTKYAIEIDKGAIVSTTDSTKSIDKYLTEFVTSNTQAPIVIDVVPYEEETKVDVNAVITIKYDRKVKSGTNEFLLMDENAADVPATVIVNNDTVTIQPNAPLKNNAEYYLAVVQGAVKDTSGNESYKYFSVFSTGTPSDGGSIPKNPEPIDLELGDISIEFE</sequence>
<comment type="caution">
    <text evidence="4">The sequence shown here is derived from an EMBL/GenBank/DDBJ whole genome shotgun (WGS) entry which is preliminary data.</text>
</comment>
<keyword evidence="5" id="KW-1185">Reference proteome</keyword>
<dbReference type="EMBL" id="PXZM01000020">
    <property type="protein sequence ID" value="PSJ95364.1"/>
    <property type="molecule type" value="Genomic_DNA"/>
</dbReference>
<dbReference type="InterPro" id="IPR032812">
    <property type="entry name" value="SbsA_Ig"/>
</dbReference>
<dbReference type="OrthoDB" id="2473755at2"/>
<evidence type="ECO:0000256" key="1">
    <source>
        <dbReference type="ARBA" id="ARBA00022729"/>
    </source>
</evidence>
<feature type="domain" description="SbsA Ig-like" evidence="3">
    <location>
        <begin position="181"/>
        <end position="280"/>
    </location>
</feature>
<dbReference type="Gene3D" id="2.60.40.1220">
    <property type="match status" value="1"/>
</dbReference>
<evidence type="ECO:0000259" key="3">
    <source>
        <dbReference type="Pfam" id="PF13205"/>
    </source>
</evidence>
<dbReference type="Proteomes" id="UP000240419">
    <property type="component" value="Unassembled WGS sequence"/>
</dbReference>
<dbReference type="AlphaFoldDB" id="A0A2P7V820"/>
<evidence type="ECO:0000256" key="2">
    <source>
        <dbReference type="SAM" id="SignalP"/>
    </source>
</evidence>
<accession>A0A2P7V820</accession>
<feature type="domain" description="SbsA Ig-like" evidence="3">
    <location>
        <begin position="78"/>
        <end position="165"/>
    </location>
</feature>
<evidence type="ECO:0000313" key="5">
    <source>
        <dbReference type="Proteomes" id="UP000240419"/>
    </source>
</evidence>
<feature type="chain" id="PRO_5015104129" description="SbsA Ig-like domain-containing protein" evidence="2">
    <location>
        <begin position="27"/>
        <end position="308"/>
    </location>
</feature>
<dbReference type="Pfam" id="PF13205">
    <property type="entry name" value="Big_5"/>
    <property type="match status" value="2"/>
</dbReference>
<proteinExistence type="predicted"/>